<dbReference type="GO" id="GO:0003677">
    <property type="term" value="F:DNA binding"/>
    <property type="evidence" value="ECO:0007669"/>
    <property type="project" value="UniProtKB-KW"/>
</dbReference>
<dbReference type="AlphaFoldDB" id="A0A225DHL6"/>
<dbReference type="InterPro" id="IPR001387">
    <property type="entry name" value="Cro/C1-type_HTH"/>
</dbReference>
<dbReference type="Gene3D" id="1.10.260.40">
    <property type="entry name" value="lambda repressor-like DNA-binding domains"/>
    <property type="match status" value="1"/>
</dbReference>
<evidence type="ECO:0000259" key="2">
    <source>
        <dbReference type="PROSITE" id="PS50943"/>
    </source>
</evidence>
<dbReference type="GO" id="GO:0003700">
    <property type="term" value="F:DNA-binding transcription factor activity"/>
    <property type="evidence" value="ECO:0007669"/>
    <property type="project" value="TreeGrafter"/>
</dbReference>
<feature type="domain" description="HTH cro/C1-type" evidence="2">
    <location>
        <begin position="1"/>
        <end position="55"/>
    </location>
</feature>
<evidence type="ECO:0000313" key="3">
    <source>
        <dbReference type="EMBL" id="OWK40952.1"/>
    </source>
</evidence>
<dbReference type="PANTHER" id="PTHR46797">
    <property type="entry name" value="HTH-TYPE TRANSCRIPTIONAL REGULATOR"/>
    <property type="match status" value="1"/>
</dbReference>
<dbReference type="EMBL" id="NIDE01000007">
    <property type="protein sequence ID" value="OWK40952.1"/>
    <property type="molecule type" value="Genomic_DNA"/>
</dbReference>
<dbReference type="PANTHER" id="PTHR46797:SF1">
    <property type="entry name" value="METHYLPHOSPHONATE SYNTHASE"/>
    <property type="match status" value="1"/>
</dbReference>
<dbReference type="Pfam" id="PF01381">
    <property type="entry name" value="HTH_3"/>
    <property type="match status" value="1"/>
</dbReference>
<dbReference type="InterPro" id="IPR010982">
    <property type="entry name" value="Lambda_DNA-bd_dom_sf"/>
</dbReference>
<dbReference type="SMART" id="SM00530">
    <property type="entry name" value="HTH_XRE"/>
    <property type="match status" value="1"/>
</dbReference>
<organism evidence="3 4">
    <name type="scientific">Fimbriiglobus ruber</name>
    <dbReference type="NCBI Taxonomy" id="1908690"/>
    <lineage>
        <taxon>Bacteria</taxon>
        <taxon>Pseudomonadati</taxon>
        <taxon>Planctomycetota</taxon>
        <taxon>Planctomycetia</taxon>
        <taxon>Gemmatales</taxon>
        <taxon>Gemmataceae</taxon>
        <taxon>Fimbriiglobus</taxon>
    </lineage>
</organism>
<evidence type="ECO:0000313" key="4">
    <source>
        <dbReference type="Proteomes" id="UP000214646"/>
    </source>
</evidence>
<sequence length="128" mass="14318">MREEKGLSLEELASRAKISKTYLWELEKDTDGSKKPSADVLLRIATALSTTLADLMSLATVRIQDEVVQLSPSLKEFQTQMVAQKTPLTPDDLRDLASMKFRGGQPQSANEWHQLYLLLVNSTRKGKA</sequence>
<dbReference type="SUPFAM" id="SSF47413">
    <property type="entry name" value="lambda repressor-like DNA-binding domains"/>
    <property type="match status" value="1"/>
</dbReference>
<keyword evidence="1" id="KW-0238">DNA-binding</keyword>
<proteinExistence type="predicted"/>
<comment type="caution">
    <text evidence="3">The sequence shown here is derived from an EMBL/GenBank/DDBJ whole genome shotgun (WGS) entry which is preliminary data.</text>
</comment>
<dbReference type="GO" id="GO:0005829">
    <property type="term" value="C:cytosol"/>
    <property type="evidence" value="ECO:0007669"/>
    <property type="project" value="TreeGrafter"/>
</dbReference>
<protein>
    <recommendedName>
        <fullName evidence="2">HTH cro/C1-type domain-containing protein</fullName>
    </recommendedName>
</protein>
<dbReference type="Proteomes" id="UP000214646">
    <property type="component" value="Unassembled WGS sequence"/>
</dbReference>
<keyword evidence="4" id="KW-1185">Reference proteome</keyword>
<gene>
    <name evidence="3" type="ORF">FRUB_04844</name>
</gene>
<accession>A0A225DHL6</accession>
<dbReference type="InterPro" id="IPR050807">
    <property type="entry name" value="TransReg_Diox_bact_type"/>
</dbReference>
<dbReference type="PROSITE" id="PS50943">
    <property type="entry name" value="HTH_CROC1"/>
    <property type="match status" value="1"/>
</dbReference>
<name>A0A225DHL6_9BACT</name>
<dbReference type="CDD" id="cd00093">
    <property type="entry name" value="HTH_XRE"/>
    <property type="match status" value="1"/>
</dbReference>
<reference evidence="4" key="1">
    <citation type="submission" date="2017-06" db="EMBL/GenBank/DDBJ databases">
        <title>Genome analysis of Fimbriiglobus ruber SP5, the first member of the order Planctomycetales with confirmed chitinolytic capability.</title>
        <authorList>
            <person name="Ravin N.V."/>
            <person name="Rakitin A.L."/>
            <person name="Ivanova A.A."/>
            <person name="Beletsky A.V."/>
            <person name="Kulichevskaya I.S."/>
            <person name="Mardanov A.V."/>
            <person name="Dedysh S.N."/>
        </authorList>
    </citation>
    <scope>NUCLEOTIDE SEQUENCE [LARGE SCALE GENOMIC DNA]</scope>
    <source>
        <strain evidence="4">SP5</strain>
    </source>
</reference>
<evidence type="ECO:0000256" key="1">
    <source>
        <dbReference type="ARBA" id="ARBA00023125"/>
    </source>
</evidence>